<dbReference type="Gene3D" id="3.40.1400.10">
    <property type="entry name" value="Sugar-phosphate isomerase, RpiB/LacA/LacB"/>
    <property type="match status" value="1"/>
</dbReference>
<proteinExistence type="inferred from homology"/>
<dbReference type="InterPro" id="IPR004785">
    <property type="entry name" value="RpiB"/>
</dbReference>
<accession>A0ABX7S6M7</accession>
<dbReference type="NCBIfam" id="NF004051">
    <property type="entry name" value="PRK05571.1"/>
    <property type="match status" value="1"/>
</dbReference>
<dbReference type="Proteomes" id="UP000671862">
    <property type="component" value="Chromosome"/>
</dbReference>
<dbReference type="NCBIfam" id="TIGR01120">
    <property type="entry name" value="rpiB"/>
    <property type="match status" value="1"/>
</dbReference>
<dbReference type="InterPro" id="IPR036569">
    <property type="entry name" value="RpiB_LacA_LacB_sf"/>
</dbReference>
<comment type="similarity">
    <text evidence="1">Belongs to the LacAB/RpiB family.</text>
</comment>
<keyword evidence="4" id="KW-1185">Reference proteome</keyword>
<dbReference type="SUPFAM" id="SSF89623">
    <property type="entry name" value="Ribose/Galactose isomerase RpiB/AlsB"/>
    <property type="match status" value="1"/>
</dbReference>
<evidence type="ECO:0000256" key="1">
    <source>
        <dbReference type="ARBA" id="ARBA00008754"/>
    </source>
</evidence>
<dbReference type="PANTHER" id="PTHR30345">
    <property type="entry name" value="RIBOSE-5-PHOSPHATE ISOMERASE B"/>
    <property type="match status" value="1"/>
</dbReference>
<protein>
    <submittedName>
        <fullName evidence="3">Ribose 5-phosphate isomerase B</fullName>
        <ecNumber evidence="3">5.3.1.6</ecNumber>
    </submittedName>
</protein>
<reference evidence="3 4" key="1">
    <citation type="submission" date="2021-03" db="EMBL/GenBank/DDBJ databases">
        <title>Thermosipho ferrireducens sp.nov., an anaerobic thermophilic iron-reducing bacterium isolated from a deep-sea hydrothermal sulfide deposits.</title>
        <authorList>
            <person name="Zeng X."/>
            <person name="Chen Y."/>
            <person name="Shao Z."/>
        </authorList>
    </citation>
    <scope>NUCLEOTIDE SEQUENCE [LARGE SCALE GENOMIC DNA]</scope>
    <source>
        <strain evidence="3 4">JL129W03</strain>
    </source>
</reference>
<evidence type="ECO:0000256" key="2">
    <source>
        <dbReference type="ARBA" id="ARBA00023235"/>
    </source>
</evidence>
<name>A0ABX7S6M7_9BACT</name>
<dbReference type="NCBIfam" id="TIGR00689">
    <property type="entry name" value="rpiB_lacA_lacB"/>
    <property type="match status" value="1"/>
</dbReference>
<dbReference type="PIRSF" id="PIRSF005384">
    <property type="entry name" value="RpiB_LacA_B"/>
    <property type="match status" value="1"/>
</dbReference>
<organism evidence="3 4">
    <name type="scientific">Thermosipho ferrireducens</name>
    <dbReference type="NCBI Taxonomy" id="2571116"/>
    <lineage>
        <taxon>Bacteria</taxon>
        <taxon>Thermotogati</taxon>
        <taxon>Thermotogota</taxon>
        <taxon>Thermotogae</taxon>
        <taxon>Thermotogales</taxon>
        <taxon>Fervidobacteriaceae</taxon>
        <taxon>Thermosipho</taxon>
    </lineage>
</organism>
<evidence type="ECO:0000313" key="4">
    <source>
        <dbReference type="Proteomes" id="UP000671862"/>
    </source>
</evidence>
<dbReference type="InterPro" id="IPR003500">
    <property type="entry name" value="RpiB_LacA_LacB"/>
</dbReference>
<dbReference type="GO" id="GO:0004751">
    <property type="term" value="F:ribose-5-phosphate isomerase activity"/>
    <property type="evidence" value="ECO:0007669"/>
    <property type="project" value="UniProtKB-EC"/>
</dbReference>
<dbReference type="Pfam" id="PF02502">
    <property type="entry name" value="LacAB_rpiB"/>
    <property type="match status" value="1"/>
</dbReference>
<dbReference type="RefSeq" id="WP_207566944.1">
    <property type="nucleotide sequence ID" value="NZ_CP071446.1"/>
</dbReference>
<gene>
    <name evidence="3" type="primary">rpiB</name>
    <name evidence="3" type="ORF">JYK00_01395</name>
</gene>
<dbReference type="PANTHER" id="PTHR30345:SF0">
    <property type="entry name" value="DNA DAMAGE-REPAIR_TOLERATION PROTEIN DRT102"/>
    <property type="match status" value="1"/>
</dbReference>
<dbReference type="EMBL" id="CP071446">
    <property type="protein sequence ID" value="QTA38224.1"/>
    <property type="molecule type" value="Genomic_DNA"/>
</dbReference>
<dbReference type="EC" id="5.3.1.6" evidence="3"/>
<evidence type="ECO:0000313" key="3">
    <source>
        <dbReference type="EMBL" id="QTA38224.1"/>
    </source>
</evidence>
<keyword evidence="2 3" id="KW-0413">Isomerase</keyword>
<sequence>MKLAIGSDHAGYELKEKLKEYLTQKNIEIEDVGPYSTESVDYPDFALKVAELVKKGEVDYGILICGTGIGMSIAANKVSGIRAALCVIPEMGSLARKHNNANVLVLPGRLIGYELATWIVSEFLNTSFEGGRHERRVNKIKMLEEK</sequence>